<gene>
    <name evidence="13" type="ORF">KC717_00210</name>
</gene>
<evidence type="ECO:0000256" key="3">
    <source>
        <dbReference type="ARBA" id="ARBA00022598"/>
    </source>
</evidence>
<evidence type="ECO:0000256" key="6">
    <source>
        <dbReference type="ARBA" id="ARBA00022917"/>
    </source>
</evidence>
<dbReference type="PRINTS" id="PR00986">
    <property type="entry name" value="TRNASYNTHVAL"/>
</dbReference>
<keyword evidence="3 10" id="KW-0436">Ligase</keyword>
<dbReference type="InterPro" id="IPR009080">
    <property type="entry name" value="tRNAsynth_Ia_anticodon-bd"/>
</dbReference>
<dbReference type="SUPFAM" id="SSF47323">
    <property type="entry name" value="Anticodon-binding domain of a subclass of class I aminoacyl-tRNA synthetases"/>
    <property type="match status" value="1"/>
</dbReference>
<dbReference type="InterPro" id="IPR001412">
    <property type="entry name" value="aa-tRNA-synth_I_CS"/>
</dbReference>
<dbReference type="GO" id="GO:0005524">
    <property type="term" value="F:ATP binding"/>
    <property type="evidence" value="ECO:0007669"/>
    <property type="project" value="UniProtKB-KW"/>
</dbReference>
<dbReference type="Proteomes" id="UP000754563">
    <property type="component" value="Unassembled WGS sequence"/>
</dbReference>
<dbReference type="InterPro" id="IPR014729">
    <property type="entry name" value="Rossmann-like_a/b/a_fold"/>
</dbReference>
<evidence type="ECO:0000313" key="13">
    <source>
        <dbReference type="EMBL" id="MCA9385049.1"/>
    </source>
</evidence>
<dbReference type="SUPFAM" id="SSF50677">
    <property type="entry name" value="ValRS/IleRS/LeuRS editing domain"/>
    <property type="match status" value="1"/>
</dbReference>
<dbReference type="EMBL" id="JAGQLH010000002">
    <property type="protein sequence ID" value="MCA9385049.1"/>
    <property type="molecule type" value="Genomic_DNA"/>
</dbReference>
<dbReference type="GO" id="GO:0004832">
    <property type="term" value="F:valine-tRNA ligase activity"/>
    <property type="evidence" value="ECO:0007669"/>
    <property type="project" value="UniProtKB-EC"/>
</dbReference>
<evidence type="ECO:0000256" key="10">
    <source>
        <dbReference type="RuleBase" id="RU363035"/>
    </source>
</evidence>
<evidence type="ECO:0000313" key="14">
    <source>
        <dbReference type="Proteomes" id="UP000754563"/>
    </source>
</evidence>
<comment type="catalytic activity">
    <reaction evidence="9">
        <text>tRNA(Val) + L-valine + ATP = L-valyl-tRNA(Val) + AMP + diphosphate</text>
        <dbReference type="Rhea" id="RHEA:10704"/>
        <dbReference type="Rhea" id="RHEA-COMP:9672"/>
        <dbReference type="Rhea" id="RHEA-COMP:9708"/>
        <dbReference type="ChEBI" id="CHEBI:30616"/>
        <dbReference type="ChEBI" id="CHEBI:33019"/>
        <dbReference type="ChEBI" id="CHEBI:57762"/>
        <dbReference type="ChEBI" id="CHEBI:78442"/>
        <dbReference type="ChEBI" id="CHEBI:78537"/>
        <dbReference type="ChEBI" id="CHEBI:456215"/>
        <dbReference type="EC" id="6.1.1.9"/>
    </reaction>
</comment>
<dbReference type="PROSITE" id="PS00178">
    <property type="entry name" value="AA_TRNA_LIGASE_I"/>
    <property type="match status" value="1"/>
</dbReference>
<dbReference type="InterPro" id="IPR033705">
    <property type="entry name" value="Anticodon_Ia_Val"/>
</dbReference>
<evidence type="ECO:0000256" key="9">
    <source>
        <dbReference type="ARBA" id="ARBA00047552"/>
    </source>
</evidence>
<dbReference type="Gene3D" id="1.10.730.10">
    <property type="entry name" value="Isoleucyl-tRNA Synthetase, Domain 1"/>
    <property type="match status" value="1"/>
</dbReference>
<dbReference type="Gene3D" id="3.40.50.620">
    <property type="entry name" value="HUPs"/>
    <property type="match status" value="2"/>
</dbReference>
<sequence>MSELEKLPKGAYKPNETEKEILKYWLDNKFYSPEFTSEETFSTARKGENRETYTNILPPPNANGNLHLGHMSGYAYQDLMGRYQRMRGKKVLLLPGKDHAGIQTEVVFEKELEKQGTSKLEIGRESFYDKCFDFCMENGRIAREQEQNLGLSADFDRELFTLDPNIVDEVLQTFVDMYNDKLIYRSKRLINWCVRCQSALADIDTEYKDSETEFFYFKYGSTSPSEYALHVRDTYAGKEVEVKIERYKGMEYTGKDGKTIEWEFDYYGEIEGDINPADGKNLDVILLGFEEGLKPGTVVKGKAVGIMMRMDGDYKLMVINENNKDLKMYKEFGWHFDHFSKYFAGVHIREFEKQPEDHYYTDGVILGTVRPETKFGDTAIAVHPDDKRYEDLVGKEMEVATLNGPAMIKVIADESIDPEFGSGAMKVTPAHAPDDWDIAMRHPEVMPEKQVINFDGKLNHLAGKYEGMGVKEAREAMIPDMEKSGILVRLDRGYKNRIQICERCKHQIEPLISYQWFLDTAPLKAKAKQLVQNDVTNIMPEGKENVYLNWMDTPEDWCITRQLWWGYRVPVWYKVQPEEYITETGEVKEKIGDKIIENLDDYSDMIHVGQESPGEGWVQDEDVLDTWFSSGQWPVVTLAANGDDFAEFYPTQVMETGWDILIFWVTRMMLLCPYKTSKLLGKEFDDLKEEDIAPFKDVYLHGLVLDKNGSKMSKSKGNGIDPFEMMQKYGTDALRLSFIVGNKVGQNYRLYEEKIQNFRNYCNKIWNVSKFTLMNLEGFTALSIERPELPFEKEDLEMLEHIETLAADSTTRMESFNFGVAANELYESVWHTFADIYLEQVKQRIYTKDRDGNPINTSKEAQESRKAAQWVLWKSLDTYLRLLHPFIPFITERIWKAFPKVEGESSTLLYAQWPN</sequence>
<evidence type="ECO:0000259" key="12">
    <source>
        <dbReference type="Pfam" id="PF08264"/>
    </source>
</evidence>
<organism evidence="13 14">
    <name type="scientific">Candidatus Dojkabacteria bacterium</name>
    <dbReference type="NCBI Taxonomy" id="2099670"/>
    <lineage>
        <taxon>Bacteria</taxon>
        <taxon>Candidatus Dojkabacteria</taxon>
    </lineage>
</organism>
<dbReference type="GO" id="GO:0005829">
    <property type="term" value="C:cytosol"/>
    <property type="evidence" value="ECO:0007669"/>
    <property type="project" value="TreeGrafter"/>
</dbReference>
<feature type="domain" description="Methionyl/Valyl/Leucyl/Isoleucyl-tRNA synthetase anticodon-binding" evidence="12">
    <location>
        <begin position="795"/>
        <end position="914"/>
    </location>
</feature>
<keyword evidence="4 10" id="KW-0547">Nucleotide-binding</keyword>
<dbReference type="CDD" id="cd07962">
    <property type="entry name" value="Anticodon_Ia_Val"/>
    <property type="match status" value="1"/>
</dbReference>
<dbReference type="InterPro" id="IPR002300">
    <property type="entry name" value="aa-tRNA-synth_Ia"/>
</dbReference>
<dbReference type="InterPro" id="IPR009008">
    <property type="entry name" value="Val/Leu/Ile-tRNA-synth_edit"/>
</dbReference>
<reference evidence="13" key="2">
    <citation type="journal article" date="2021" name="Microbiome">
        <title>Successional dynamics and alternative stable states in a saline activated sludge microbial community over 9 years.</title>
        <authorList>
            <person name="Wang Y."/>
            <person name="Ye J."/>
            <person name="Ju F."/>
            <person name="Liu L."/>
            <person name="Boyd J.A."/>
            <person name="Deng Y."/>
            <person name="Parks D.H."/>
            <person name="Jiang X."/>
            <person name="Yin X."/>
            <person name="Woodcroft B.J."/>
            <person name="Tyson G.W."/>
            <person name="Hugenholtz P."/>
            <person name="Polz M.F."/>
            <person name="Zhang T."/>
        </authorList>
    </citation>
    <scope>NUCLEOTIDE SEQUENCE</scope>
    <source>
        <strain evidence="13">HKST-UBA11</strain>
    </source>
</reference>
<keyword evidence="2" id="KW-0963">Cytoplasm</keyword>
<name>A0A955L7P0_9BACT</name>
<feature type="domain" description="Aminoacyl-tRNA synthetase class Ia" evidence="11">
    <location>
        <begin position="37"/>
        <end position="745"/>
    </location>
</feature>
<dbReference type="GO" id="GO:0002161">
    <property type="term" value="F:aminoacyl-tRNA deacylase activity"/>
    <property type="evidence" value="ECO:0007669"/>
    <property type="project" value="InterPro"/>
</dbReference>
<dbReference type="GO" id="GO:0006438">
    <property type="term" value="P:valyl-tRNA aminoacylation"/>
    <property type="evidence" value="ECO:0007669"/>
    <property type="project" value="InterPro"/>
</dbReference>
<reference evidence="13" key="1">
    <citation type="submission" date="2020-04" db="EMBL/GenBank/DDBJ databases">
        <authorList>
            <person name="Zhang T."/>
        </authorList>
    </citation>
    <scope>NUCLEOTIDE SEQUENCE</scope>
    <source>
        <strain evidence="13">HKST-UBA11</strain>
    </source>
</reference>
<dbReference type="InterPro" id="IPR002303">
    <property type="entry name" value="Valyl-tRNA_ligase"/>
</dbReference>
<evidence type="ECO:0000256" key="2">
    <source>
        <dbReference type="ARBA" id="ARBA00022490"/>
    </source>
</evidence>
<comment type="similarity">
    <text evidence="10">Belongs to the class-I aminoacyl-tRNA synthetase family.</text>
</comment>
<keyword evidence="7 10" id="KW-0030">Aminoacyl-tRNA synthetase</keyword>
<keyword evidence="5 10" id="KW-0067">ATP-binding</keyword>
<evidence type="ECO:0000256" key="5">
    <source>
        <dbReference type="ARBA" id="ARBA00022840"/>
    </source>
</evidence>
<evidence type="ECO:0000256" key="4">
    <source>
        <dbReference type="ARBA" id="ARBA00022741"/>
    </source>
</evidence>
<evidence type="ECO:0000256" key="7">
    <source>
        <dbReference type="ARBA" id="ARBA00023146"/>
    </source>
</evidence>
<dbReference type="AlphaFoldDB" id="A0A955L7P0"/>
<comment type="caution">
    <text evidence="13">The sequence shown here is derived from an EMBL/GenBank/DDBJ whole genome shotgun (WGS) entry which is preliminary data.</text>
</comment>
<accession>A0A955L7P0</accession>
<dbReference type="PANTHER" id="PTHR11946">
    <property type="entry name" value="VALYL-TRNA SYNTHETASES"/>
    <property type="match status" value="1"/>
</dbReference>
<protein>
    <recommendedName>
        <fullName evidence="1">valine--tRNA ligase</fullName>
        <ecNumber evidence="1">6.1.1.9</ecNumber>
    </recommendedName>
    <alternativeName>
        <fullName evidence="8">Valyl-tRNA synthetase</fullName>
    </alternativeName>
</protein>
<dbReference type="SUPFAM" id="SSF52374">
    <property type="entry name" value="Nucleotidylyl transferase"/>
    <property type="match status" value="1"/>
</dbReference>
<dbReference type="InterPro" id="IPR013155">
    <property type="entry name" value="M/V/L/I-tRNA-synth_anticd-bd"/>
</dbReference>
<keyword evidence="6 10" id="KW-0648">Protein biosynthesis</keyword>
<evidence type="ECO:0000256" key="1">
    <source>
        <dbReference type="ARBA" id="ARBA00013169"/>
    </source>
</evidence>
<dbReference type="Pfam" id="PF08264">
    <property type="entry name" value="Anticodon_1"/>
    <property type="match status" value="1"/>
</dbReference>
<dbReference type="Pfam" id="PF00133">
    <property type="entry name" value="tRNA-synt_1"/>
    <property type="match status" value="1"/>
</dbReference>
<evidence type="ECO:0000256" key="8">
    <source>
        <dbReference type="ARBA" id="ARBA00029936"/>
    </source>
</evidence>
<dbReference type="PANTHER" id="PTHR11946:SF93">
    <property type="entry name" value="VALINE--TRNA LIGASE, CHLOROPLASTIC_MITOCHONDRIAL 2"/>
    <property type="match status" value="1"/>
</dbReference>
<evidence type="ECO:0000259" key="11">
    <source>
        <dbReference type="Pfam" id="PF00133"/>
    </source>
</evidence>
<proteinExistence type="inferred from homology"/>
<dbReference type="EC" id="6.1.1.9" evidence="1"/>